<comment type="caution">
    <text evidence="11">The sequence shown here is derived from an EMBL/GenBank/DDBJ whole genome shotgun (WGS) entry which is preliminary data.</text>
</comment>
<protein>
    <recommendedName>
        <fullName evidence="13">Cytochrome P450-dit2</fullName>
    </recommendedName>
</protein>
<dbReference type="PRINTS" id="PR00463">
    <property type="entry name" value="EP450I"/>
</dbReference>
<evidence type="ECO:0000256" key="4">
    <source>
        <dbReference type="ARBA" id="ARBA00022617"/>
    </source>
</evidence>
<evidence type="ECO:0000256" key="6">
    <source>
        <dbReference type="ARBA" id="ARBA00023002"/>
    </source>
</evidence>
<keyword evidence="12" id="KW-1185">Reference proteome</keyword>
<dbReference type="GO" id="GO:0005506">
    <property type="term" value="F:iron ion binding"/>
    <property type="evidence" value="ECO:0007669"/>
    <property type="project" value="InterPro"/>
</dbReference>
<accession>A0A4R0RU42</accession>
<evidence type="ECO:0000256" key="7">
    <source>
        <dbReference type="ARBA" id="ARBA00023004"/>
    </source>
</evidence>
<dbReference type="PRINTS" id="PR00385">
    <property type="entry name" value="P450"/>
</dbReference>
<comment type="pathway">
    <text evidence="2">Secondary metabolite biosynthesis.</text>
</comment>
<comment type="cofactor">
    <cofactor evidence="1 9">
        <name>heme</name>
        <dbReference type="ChEBI" id="CHEBI:30413"/>
    </cofactor>
</comment>
<dbReference type="InterPro" id="IPR036396">
    <property type="entry name" value="Cyt_P450_sf"/>
</dbReference>
<dbReference type="GO" id="GO:0016705">
    <property type="term" value="F:oxidoreductase activity, acting on paired donors, with incorporation or reduction of molecular oxygen"/>
    <property type="evidence" value="ECO:0007669"/>
    <property type="project" value="InterPro"/>
</dbReference>
<feature type="binding site" description="axial binding residue" evidence="9">
    <location>
        <position position="451"/>
    </location>
    <ligand>
        <name>heme</name>
        <dbReference type="ChEBI" id="CHEBI:30413"/>
    </ligand>
    <ligandPart>
        <name>Fe</name>
        <dbReference type="ChEBI" id="CHEBI:18248"/>
    </ligandPart>
</feature>
<evidence type="ECO:0000256" key="8">
    <source>
        <dbReference type="ARBA" id="ARBA00023033"/>
    </source>
</evidence>
<keyword evidence="7 9" id="KW-0408">Iron</keyword>
<proteinExistence type="inferred from homology"/>
<evidence type="ECO:0000313" key="12">
    <source>
        <dbReference type="Proteomes" id="UP000292702"/>
    </source>
</evidence>
<dbReference type="InterPro" id="IPR002401">
    <property type="entry name" value="Cyt_P450_E_grp-I"/>
</dbReference>
<keyword evidence="5 9" id="KW-0479">Metal-binding</keyword>
<comment type="similarity">
    <text evidence="3 10">Belongs to the cytochrome P450 family.</text>
</comment>
<dbReference type="STRING" id="92696.A0A4R0RU42"/>
<keyword evidence="8 10" id="KW-0503">Monooxygenase</keyword>
<evidence type="ECO:0000256" key="10">
    <source>
        <dbReference type="RuleBase" id="RU000461"/>
    </source>
</evidence>
<dbReference type="Gene3D" id="1.10.630.10">
    <property type="entry name" value="Cytochrome P450"/>
    <property type="match status" value="1"/>
</dbReference>
<name>A0A4R0RU42_9APHY</name>
<dbReference type="PANTHER" id="PTHR24305:SF166">
    <property type="entry name" value="CYTOCHROME P450 12A4, MITOCHONDRIAL-RELATED"/>
    <property type="match status" value="1"/>
</dbReference>
<evidence type="ECO:0000256" key="2">
    <source>
        <dbReference type="ARBA" id="ARBA00005179"/>
    </source>
</evidence>
<sequence length="516" mass="57991">MNTVVIVAFVLGTFWIVQKGIAFRKAVQATHPGLRSLLNVWGIAGLLPPIRSVNGGERWQWHRKYDIYGDAGVDILSYVSALPNAYTNVALADAAAIKEVIGSRQRFPKPVELYTGLLFFGGNIVASEGDLWKKYRKVCGPSFSEPNNRLVWAETVSVMNDLFENVWGGKKEVVFDHALEVFMPIALFVVGAAAFGRRMTWNEKFVPSAPGQLSFKDTLHHVSEGFFVKIFIPKWAARFNKRYSQVHFAYDELQRYMHEMIDARRSAEKKEERHDLLSSLLDANDADEDGNSKLTDQELLANIFIFLLAGHETTAHTLCFAMALLALYPDEQSRVYEAITKAIPDGRDPTIQDLPNLSYVEAVMNETLRMHPPAINVPKVAAEDTILSTTNSAGETVVVPVPAGSGVNLHIIALHHNPKYWEDPHKFDPSRFLGDWPRDAFMPFSGGVRSCLGRRFSELETVVVLTMLLQKYKITIKEEPEFAGETFEQRKARVLKAKVAMTITPLRVPLVFTRRG</sequence>
<dbReference type="InterPro" id="IPR001128">
    <property type="entry name" value="Cyt_P450"/>
</dbReference>
<evidence type="ECO:0008006" key="13">
    <source>
        <dbReference type="Google" id="ProtNLM"/>
    </source>
</evidence>
<evidence type="ECO:0000256" key="9">
    <source>
        <dbReference type="PIRSR" id="PIRSR602401-1"/>
    </source>
</evidence>
<reference evidence="11 12" key="1">
    <citation type="submission" date="2018-11" db="EMBL/GenBank/DDBJ databases">
        <title>Genome assembly of Steccherinum ochraceum LE-BIN_3174, the white-rot fungus of the Steccherinaceae family (The Residual Polyporoid clade, Polyporales, Basidiomycota).</title>
        <authorList>
            <person name="Fedorova T.V."/>
            <person name="Glazunova O.A."/>
            <person name="Landesman E.O."/>
            <person name="Moiseenko K.V."/>
            <person name="Psurtseva N.V."/>
            <person name="Savinova O.S."/>
            <person name="Shakhova N.V."/>
            <person name="Tyazhelova T.V."/>
            <person name="Vasina D.V."/>
        </authorList>
    </citation>
    <scope>NUCLEOTIDE SEQUENCE [LARGE SCALE GENOMIC DNA]</scope>
    <source>
        <strain evidence="11 12">LE-BIN_3174</strain>
    </source>
</reference>
<dbReference type="GO" id="GO:0020037">
    <property type="term" value="F:heme binding"/>
    <property type="evidence" value="ECO:0007669"/>
    <property type="project" value="InterPro"/>
</dbReference>
<dbReference type="InterPro" id="IPR050121">
    <property type="entry name" value="Cytochrome_P450_monoxygenase"/>
</dbReference>
<evidence type="ECO:0000313" key="11">
    <source>
        <dbReference type="EMBL" id="TCD70732.1"/>
    </source>
</evidence>
<dbReference type="PANTHER" id="PTHR24305">
    <property type="entry name" value="CYTOCHROME P450"/>
    <property type="match status" value="1"/>
</dbReference>
<dbReference type="AlphaFoldDB" id="A0A4R0RU42"/>
<gene>
    <name evidence="11" type="ORF">EIP91_002108</name>
</gene>
<dbReference type="OrthoDB" id="1470350at2759"/>
<organism evidence="11 12">
    <name type="scientific">Steccherinum ochraceum</name>
    <dbReference type="NCBI Taxonomy" id="92696"/>
    <lineage>
        <taxon>Eukaryota</taxon>
        <taxon>Fungi</taxon>
        <taxon>Dikarya</taxon>
        <taxon>Basidiomycota</taxon>
        <taxon>Agaricomycotina</taxon>
        <taxon>Agaricomycetes</taxon>
        <taxon>Polyporales</taxon>
        <taxon>Steccherinaceae</taxon>
        <taxon>Steccherinum</taxon>
    </lineage>
</organism>
<dbReference type="Pfam" id="PF00067">
    <property type="entry name" value="p450"/>
    <property type="match status" value="1"/>
</dbReference>
<dbReference type="GO" id="GO:0004497">
    <property type="term" value="F:monooxygenase activity"/>
    <property type="evidence" value="ECO:0007669"/>
    <property type="project" value="UniProtKB-KW"/>
</dbReference>
<dbReference type="EMBL" id="RWJN01000016">
    <property type="protein sequence ID" value="TCD70732.1"/>
    <property type="molecule type" value="Genomic_DNA"/>
</dbReference>
<dbReference type="Proteomes" id="UP000292702">
    <property type="component" value="Unassembled WGS sequence"/>
</dbReference>
<dbReference type="SUPFAM" id="SSF48264">
    <property type="entry name" value="Cytochrome P450"/>
    <property type="match status" value="1"/>
</dbReference>
<dbReference type="InterPro" id="IPR017972">
    <property type="entry name" value="Cyt_P450_CS"/>
</dbReference>
<evidence type="ECO:0000256" key="3">
    <source>
        <dbReference type="ARBA" id="ARBA00010617"/>
    </source>
</evidence>
<evidence type="ECO:0000256" key="1">
    <source>
        <dbReference type="ARBA" id="ARBA00001971"/>
    </source>
</evidence>
<keyword evidence="6 10" id="KW-0560">Oxidoreductase</keyword>
<evidence type="ECO:0000256" key="5">
    <source>
        <dbReference type="ARBA" id="ARBA00022723"/>
    </source>
</evidence>
<dbReference type="PROSITE" id="PS00086">
    <property type="entry name" value="CYTOCHROME_P450"/>
    <property type="match status" value="1"/>
</dbReference>
<keyword evidence="4 9" id="KW-0349">Heme</keyword>